<dbReference type="RefSeq" id="WP_275820494.1">
    <property type="nucleotide sequence ID" value="NZ_JARHUD010000002.1"/>
</dbReference>
<dbReference type="EMBL" id="JARHUD010000002">
    <property type="protein sequence ID" value="MDF2095252.1"/>
    <property type="molecule type" value="Genomic_DNA"/>
</dbReference>
<keyword evidence="2" id="KW-0472">Membrane</keyword>
<dbReference type="Proteomes" id="UP001215503">
    <property type="component" value="Unassembled WGS sequence"/>
</dbReference>
<proteinExistence type="predicted"/>
<organism evidence="3 4">
    <name type="scientific">Aquibaculum arenosum</name>
    <dbReference type="NCBI Taxonomy" id="3032591"/>
    <lineage>
        <taxon>Bacteria</taxon>
        <taxon>Pseudomonadati</taxon>
        <taxon>Pseudomonadota</taxon>
        <taxon>Alphaproteobacteria</taxon>
        <taxon>Rhodospirillales</taxon>
        <taxon>Rhodovibrionaceae</taxon>
        <taxon>Aquibaculum</taxon>
    </lineage>
</organism>
<evidence type="ECO:0000313" key="4">
    <source>
        <dbReference type="Proteomes" id="UP001215503"/>
    </source>
</evidence>
<protein>
    <recommendedName>
        <fullName evidence="5">DUF3618 domain-containing protein</fullName>
    </recommendedName>
</protein>
<keyword evidence="2" id="KW-1133">Transmembrane helix</keyword>
<evidence type="ECO:0000256" key="2">
    <source>
        <dbReference type="SAM" id="Phobius"/>
    </source>
</evidence>
<gene>
    <name evidence="3" type="ORF">P2G67_04605</name>
</gene>
<accession>A0ABT5YJY8</accession>
<keyword evidence="4" id="KW-1185">Reference proteome</keyword>
<reference evidence="3 4" key="1">
    <citation type="submission" date="2023-03" db="EMBL/GenBank/DDBJ databases">
        <title>Fodinicurvata sp. CAU 1616 isolated from sea sendiment.</title>
        <authorList>
            <person name="Kim W."/>
        </authorList>
    </citation>
    <scope>NUCLEOTIDE SEQUENCE [LARGE SCALE GENOMIC DNA]</scope>
    <source>
        <strain evidence="3 4">CAU 1616</strain>
    </source>
</reference>
<keyword evidence="2" id="KW-0812">Transmembrane</keyword>
<feature type="coiled-coil region" evidence="1">
    <location>
        <begin position="2"/>
        <end position="29"/>
    </location>
</feature>
<feature type="transmembrane region" description="Helical" evidence="2">
    <location>
        <begin position="59"/>
        <end position="78"/>
    </location>
</feature>
<evidence type="ECO:0000313" key="3">
    <source>
        <dbReference type="EMBL" id="MDF2095252.1"/>
    </source>
</evidence>
<sequence>MNDNLHKRIRELQKQVNEAARSLEELGNEDGEVRRRLRRAGRRTGELGREAGDLAQRHPAVTGLLVLGVAAIATAWFMHGRQD</sequence>
<comment type="caution">
    <text evidence="3">The sequence shown here is derived from an EMBL/GenBank/DDBJ whole genome shotgun (WGS) entry which is preliminary data.</text>
</comment>
<name>A0ABT5YJY8_9PROT</name>
<evidence type="ECO:0008006" key="5">
    <source>
        <dbReference type="Google" id="ProtNLM"/>
    </source>
</evidence>
<evidence type="ECO:0000256" key="1">
    <source>
        <dbReference type="SAM" id="Coils"/>
    </source>
</evidence>
<keyword evidence="1" id="KW-0175">Coiled coil</keyword>